<dbReference type="PROSITE" id="PS51387">
    <property type="entry name" value="FAD_PCMH"/>
    <property type="match status" value="1"/>
</dbReference>
<evidence type="ECO:0000259" key="6">
    <source>
        <dbReference type="PROSITE" id="PS51387"/>
    </source>
</evidence>
<dbReference type="InterPro" id="IPR006094">
    <property type="entry name" value="Oxid_FAD_bind_N"/>
</dbReference>
<dbReference type="PROSITE" id="PS00862">
    <property type="entry name" value="OX2_COVAL_FAD"/>
    <property type="match status" value="1"/>
</dbReference>
<keyword evidence="5" id="KW-0560">Oxidoreductase</keyword>
<dbReference type="InterPro" id="IPR016167">
    <property type="entry name" value="FAD-bd_PCMH_sub1"/>
</dbReference>
<dbReference type="Gene3D" id="3.30.43.10">
    <property type="entry name" value="Uridine Diphospho-n-acetylenolpyruvylglucosamine Reductase, domain 2"/>
    <property type="match status" value="1"/>
</dbReference>
<dbReference type="InterPro" id="IPR016169">
    <property type="entry name" value="FAD-bd_PCMH_sub2"/>
</dbReference>
<proteinExistence type="inferred from homology"/>
<dbReference type="PANTHER" id="PTHR42973">
    <property type="entry name" value="BINDING OXIDOREDUCTASE, PUTATIVE (AFU_ORTHOLOGUE AFUA_1G17690)-RELATED"/>
    <property type="match status" value="1"/>
</dbReference>
<evidence type="ECO:0000256" key="5">
    <source>
        <dbReference type="ARBA" id="ARBA00023002"/>
    </source>
</evidence>
<feature type="domain" description="FAD-binding PCMH-type" evidence="6">
    <location>
        <begin position="54"/>
        <end position="223"/>
    </location>
</feature>
<sequence>MTTPTTRTETLTPAETVATAAATLLAGRLSEAGAVFQPGDEGYASACAGFNVAVQHRPAVVVAAANADDVTEAVRFADDHDLCVVVQATGHGPAAAAHGGLLIDTARMAEVTVDPDTRIARVGAGVRWQQVIDAAAVHGLAAANGSSPTVGVVGYTLGGGLSPVLGRTQGYAADHVVAIDLVTADGVHRRVTAESEPGLFWGLRGGRTGFGVVTAVEFRLFPLETLFGGGIFFPGENARAVLHAWRAWVDSTPDELTSSIAILRMPPAGPVPEPLRGRLVVHVRVAYLGTVQDGTRLLAPIRAAAPAILDAVGELPYRAAAAIHADPVDPMPVYERSALLHDLPPEAVDRLLDTAVDNPGAPVTLVEVRHLAGALRRPPREPNAVANRDAPFLVFLASIAPAAEVAAHTAAQGRILAGLGPWTTGRTFANFLTPGDGRAEHTATAYPADVHDRLVALRRQWDPRGRFDPARHQGGAA</sequence>
<comment type="similarity">
    <text evidence="2">Belongs to the oxygen-dependent FAD-linked oxidoreductase family.</text>
</comment>
<name>A0ABQ4CX68_9ACTN</name>
<dbReference type="InterPro" id="IPR006093">
    <property type="entry name" value="Oxy_OxRdtase_FAD_BS"/>
</dbReference>
<comment type="cofactor">
    <cofactor evidence="1">
        <name>FAD</name>
        <dbReference type="ChEBI" id="CHEBI:57692"/>
    </cofactor>
</comment>
<comment type="caution">
    <text evidence="7">The sequence shown here is derived from an EMBL/GenBank/DDBJ whole genome shotgun (WGS) entry which is preliminary data.</text>
</comment>
<organism evidence="7 8">
    <name type="scientific">Asanoa siamensis</name>
    <dbReference type="NCBI Taxonomy" id="926357"/>
    <lineage>
        <taxon>Bacteria</taxon>
        <taxon>Bacillati</taxon>
        <taxon>Actinomycetota</taxon>
        <taxon>Actinomycetes</taxon>
        <taxon>Micromonosporales</taxon>
        <taxon>Micromonosporaceae</taxon>
        <taxon>Asanoa</taxon>
    </lineage>
</organism>
<evidence type="ECO:0000313" key="8">
    <source>
        <dbReference type="Proteomes" id="UP000604117"/>
    </source>
</evidence>
<dbReference type="RefSeq" id="WP_203716718.1">
    <property type="nucleotide sequence ID" value="NZ_BONE01000050.1"/>
</dbReference>
<keyword evidence="8" id="KW-1185">Reference proteome</keyword>
<evidence type="ECO:0000256" key="3">
    <source>
        <dbReference type="ARBA" id="ARBA00022630"/>
    </source>
</evidence>
<dbReference type="Pfam" id="PF01565">
    <property type="entry name" value="FAD_binding_4"/>
    <property type="match status" value="1"/>
</dbReference>
<evidence type="ECO:0000256" key="2">
    <source>
        <dbReference type="ARBA" id="ARBA00005466"/>
    </source>
</evidence>
<keyword evidence="4" id="KW-0274">FAD</keyword>
<protein>
    <submittedName>
        <fullName evidence="7">FAD-linked oxidase</fullName>
    </submittedName>
</protein>
<reference evidence="7 8" key="1">
    <citation type="submission" date="2021-01" db="EMBL/GenBank/DDBJ databases">
        <title>Whole genome shotgun sequence of Asanoa siamensis NBRC 107932.</title>
        <authorList>
            <person name="Komaki H."/>
            <person name="Tamura T."/>
        </authorList>
    </citation>
    <scope>NUCLEOTIDE SEQUENCE [LARGE SCALE GENOMIC DNA]</scope>
    <source>
        <strain evidence="7 8">NBRC 107932</strain>
    </source>
</reference>
<dbReference type="InterPro" id="IPR016166">
    <property type="entry name" value="FAD-bd_PCMH"/>
</dbReference>
<accession>A0ABQ4CX68</accession>
<dbReference type="PANTHER" id="PTHR42973:SF39">
    <property type="entry name" value="FAD-BINDING PCMH-TYPE DOMAIN-CONTAINING PROTEIN"/>
    <property type="match status" value="1"/>
</dbReference>
<dbReference type="Gene3D" id="3.30.465.10">
    <property type="match status" value="1"/>
</dbReference>
<dbReference type="InterPro" id="IPR036318">
    <property type="entry name" value="FAD-bd_PCMH-like_sf"/>
</dbReference>
<dbReference type="EMBL" id="BONE01000050">
    <property type="protein sequence ID" value="GIF75874.1"/>
    <property type="molecule type" value="Genomic_DNA"/>
</dbReference>
<dbReference type="Gene3D" id="3.40.462.20">
    <property type="match status" value="1"/>
</dbReference>
<evidence type="ECO:0000313" key="7">
    <source>
        <dbReference type="EMBL" id="GIF75874.1"/>
    </source>
</evidence>
<gene>
    <name evidence="7" type="ORF">Asi02nite_53920</name>
</gene>
<dbReference type="Proteomes" id="UP000604117">
    <property type="component" value="Unassembled WGS sequence"/>
</dbReference>
<dbReference type="SUPFAM" id="SSF56176">
    <property type="entry name" value="FAD-binding/transporter-associated domain-like"/>
    <property type="match status" value="1"/>
</dbReference>
<keyword evidence="3" id="KW-0285">Flavoprotein</keyword>
<evidence type="ECO:0000256" key="1">
    <source>
        <dbReference type="ARBA" id="ARBA00001974"/>
    </source>
</evidence>
<dbReference type="InterPro" id="IPR050416">
    <property type="entry name" value="FAD-linked_Oxidoreductase"/>
</dbReference>
<evidence type="ECO:0000256" key="4">
    <source>
        <dbReference type="ARBA" id="ARBA00022827"/>
    </source>
</evidence>